<dbReference type="PATRIC" id="fig|1307761.3.peg.816"/>
<feature type="region of interest" description="Disordered" evidence="1">
    <location>
        <begin position="280"/>
        <end position="315"/>
    </location>
</feature>
<organism evidence="2 3">
    <name type="scientific">Salinispira pacifica</name>
    <dbReference type="NCBI Taxonomy" id="1307761"/>
    <lineage>
        <taxon>Bacteria</taxon>
        <taxon>Pseudomonadati</taxon>
        <taxon>Spirochaetota</taxon>
        <taxon>Spirochaetia</taxon>
        <taxon>Spirochaetales</taxon>
        <taxon>Spirochaetaceae</taxon>
        <taxon>Salinispira</taxon>
    </lineage>
</organism>
<dbReference type="SUPFAM" id="SSF52540">
    <property type="entry name" value="P-loop containing nucleoside triphosphate hydrolases"/>
    <property type="match status" value="1"/>
</dbReference>
<sequence>MWRVRGLKVFALVGKSGTGKSFRAGLIAEKYKIPVIVDDGLLIENSRIVAGKSAKKEKAYLSAVKTALFTDKEHRREVKHYLEQSHTKKVLIIGTSTKMIAKICRTLQLPPPSKTIQIEDIATADEIETAIHFRKHHGKHVIPVPAIEVKRTYPRIMADSIKVFFRRGLGVFARESEFEKSVVRPEFSRKGMVSISEAALSQMILHCVQEKLNSVRLTKIIVRQDKGGYILDVGLAVPFGYELATSLHSLHDYIIEKIEKYTGIIIEELHVSIDSIDEFRSPEDRKASKKAPQEPRNDGQGKPSKSGRKRSGRKT</sequence>
<keyword evidence="3" id="KW-1185">Reference proteome</keyword>
<gene>
    <name evidence="2" type="ORF">L21SP2_0815</name>
</gene>
<feature type="compositionally biased region" description="Basic and acidic residues" evidence="1">
    <location>
        <begin position="280"/>
        <end position="299"/>
    </location>
</feature>
<dbReference type="HOGENOM" id="CLU_056712_0_0_12"/>
<reference evidence="2 3" key="1">
    <citation type="journal article" date="2015" name="Stand. Genomic Sci.">
        <title>Complete genome sequence and description of Salinispira pacifica gen. nov., sp. nov., a novel spirochaete isolated form a hypersaline microbial mat.</title>
        <authorList>
            <person name="Ben Hania W."/>
            <person name="Joseph M."/>
            <person name="Schumann P."/>
            <person name="Bunk B."/>
            <person name="Fiebig A."/>
            <person name="Sproer C."/>
            <person name="Klenk H.P."/>
            <person name="Fardeau M.L."/>
            <person name="Spring S."/>
        </authorList>
    </citation>
    <scope>NUCLEOTIDE SEQUENCE [LARGE SCALE GENOMIC DNA]</scope>
    <source>
        <strain evidence="2 3">L21-RPul-D2</strain>
    </source>
</reference>
<dbReference type="KEGG" id="slr:L21SP2_0815"/>
<evidence type="ECO:0000313" key="2">
    <source>
        <dbReference type="EMBL" id="AHC14237.1"/>
    </source>
</evidence>
<dbReference type="STRING" id="1307761.L21SP2_0815"/>
<dbReference type="EMBL" id="CP006939">
    <property type="protein sequence ID" value="AHC14237.1"/>
    <property type="molecule type" value="Genomic_DNA"/>
</dbReference>
<name>V5WEJ8_9SPIO</name>
<dbReference type="eggNOG" id="COG1302">
    <property type="taxonomic scope" value="Bacteria"/>
</dbReference>
<dbReference type="InterPro" id="IPR027417">
    <property type="entry name" value="P-loop_NTPase"/>
</dbReference>
<feature type="compositionally biased region" description="Basic residues" evidence="1">
    <location>
        <begin position="305"/>
        <end position="315"/>
    </location>
</feature>
<evidence type="ECO:0000313" key="3">
    <source>
        <dbReference type="Proteomes" id="UP000018680"/>
    </source>
</evidence>
<evidence type="ECO:0000256" key="1">
    <source>
        <dbReference type="SAM" id="MobiDB-lite"/>
    </source>
</evidence>
<protein>
    <submittedName>
        <fullName evidence="2">Uncharacterized protein</fullName>
    </submittedName>
</protein>
<accession>V5WEJ8</accession>
<dbReference type="Proteomes" id="UP000018680">
    <property type="component" value="Chromosome"/>
</dbReference>
<dbReference type="AlphaFoldDB" id="V5WEJ8"/>
<proteinExistence type="predicted"/>